<evidence type="ECO:0000256" key="5">
    <source>
        <dbReference type="SAM" id="MobiDB-lite"/>
    </source>
</evidence>
<dbReference type="PROSITE" id="PS00217">
    <property type="entry name" value="SUGAR_TRANSPORT_2"/>
    <property type="match status" value="1"/>
</dbReference>
<feature type="transmembrane region" description="Helical" evidence="6">
    <location>
        <begin position="46"/>
        <end position="65"/>
    </location>
</feature>
<keyword evidence="2 6" id="KW-0812">Transmembrane</keyword>
<evidence type="ECO:0000256" key="2">
    <source>
        <dbReference type="ARBA" id="ARBA00022692"/>
    </source>
</evidence>
<feature type="transmembrane region" description="Helical" evidence="6">
    <location>
        <begin position="420"/>
        <end position="440"/>
    </location>
</feature>
<reference evidence="10" key="2">
    <citation type="submission" date="2025-04" db="UniProtKB">
        <authorList>
            <consortium name="RefSeq"/>
        </authorList>
    </citation>
    <scope>IDENTIFICATION</scope>
    <source>
        <strain evidence="10">USDA-PBARC FA_bdor</strain>
        <tissue evidence="10">Whole organism</tissue>
    </source>
</reference>
<feature type="transmembrane region" description="Helical" evidence="6">
    <location>
        <begin position="320"/>
        <end position="344"/>
    </location>
</feature>
<comment type="subcellular location">
    <subcellularLocation>
        <location evidence="1">Membrane</location>
        <topology evidence="1">Multi-pass membrane protein</topology>
    </subcellularLocation>
</comment>
<protein>
    <submittedName>
        <fullName evidence="10">Facilitated trehalose transporter Tret1</fullName>
    </submittedName>
    <submittedName>
        <fullName evidence="8">Tret1_4 protein</fullName>
    </submittedName>
</protein>
<dbReference type="PROSITE" id="PS50850">
    <property type="entry name" value="MFS"/>
    <property type="match status" value="1"/>
</dbReference>
<feature type="transmembrane region" description="Helical" evidence="6">
    <location>
        <begin position="351"/>
        <end position="371"/>
    </location>
</feature>
<dbReference type="InterPro" id="IPR005829">
    <property type="entry name" value="Sugar_transporter_CS"/>
</dbReference>
<dbReference type="InterPro" id="IPR050549">
    <property type="entry name" value="MFS_Trehalose_Transporter"/>
</dbReference>
<dbReference type="Proteomes" id="UP000694866">
    <property type="component" value="Unplaced"/>
</dbReference>
<dbReference type="Gene3D" id="1.20.1250.20">
    <property type="entry name" value="MFS general substrate transporter like domains"/>
    <property type="match status" value="1"/>
</dbReference>
<proteinExistence type="predicted"/>
<feature type="transmembrane region" description="Helical" evidence="6">
    <location>
        <begin position="280"/>
        <end position="300"/>
    </location>
</feature>
<feature type="compositionally biased region" description="Basic and acidic residues" evidence="5">
    <location>
        <begin position="8"/>
        <end position="28"/>
    </location>
</feature>
<feature type="transmembrane region" description="Helical" evidence="6">
    <location>
        <begin position="85"/>
        <end position="104"/>
    </location>
</feature>
<organism evidence="8">
    <name type="scientific">Fopius arisanus</name>
    <dbReference type="NCBI Taxonomy" id="64838"/>
    <lineage>
        <taxon>Eukaryota</taxon>
        <taxon>Metazoa</taxon>
        <taxon>Ecdysozoa</taxon>
        <taxon>Arthropoda</taxon>
        <taxon>Hexapoda</taxon>
        <taxon>Insecta</taxon>
        <taxon>Pterygota</taxon>
        <taxon>Neoptera</taxon>
        <taxon>Endopterygota</taxon>
        <taxon>Hymenoptera</taxon>
        <taxon>Apocrita</taxon>
        <taxon>Ichneumonoidea</taxon>
        <taxon>Braconidae</taxon>
        <taxon>Opiinae</taxon>
        <taxon>Fopius</taxon>
    </lineage>
</organism>
<feature type="domain" description="Major facilitator superfamily (MFS) profile" evidence="7">
    <location>
        <begin position="38"/>
        <end position="474"/>
    </location>
</feature>
<dbReference type="KEGG" id="fas:105270927"/>
<accession>A0A9R1U7T1</accession>
<feature type="region of interest" description="Disordered" evidence="5">
    <location>
        <begin position="1"/>
        <end position="28"/>
    </location>
</feature>
<evidence type="ECO:0000313" key="8">
    <source>
        <dbReference type="EMBL" id="JAG70745.1"/>
    </source>
</evidence>
<dbReference type="InterPro" id="IPR036259">
    <property type="entry name" value="MFS_trans_sf"/>
</dbReference>
<dbReference type="FunFam" id="1.20.1250.20:FF:000249">
    <property type="entry name" value="facilitated trehalose transporter Tret1"/>
    <property type="match status" value="1"/>
</dbReference>
<feature type="transmembrane region" description="Helical" evidence="6">
    <location>
        <begin position="134"/>
        <end position="155"/>
    </location>
</feature>
<feature type="transmembrane region" description="Helical" evidence="6">
    <location>
        <begin position="383"/>
        <end position="408"/>
    </location>
</feature>
<evidence type="ECO:0000313" key="10">
    <source>
        <dbReference type="RefSeq" id="XP_011310467.1"/>
    </source>
</evidence>
<feature type="transmembrane region" description="Helical" evidence="6">
    <location>
        <begin position="452"/>
        <end position="470"/>
    </location>
</feature>
<sequence length="522" mass="57286">MTETGEIETSREKLPARDHNGNEEKKECSKWRQAAPQVCAVMAKNLLLLTFGSTLGFPTILLPALQKDDPDIPVTKDDITWISSINLFAVPLGCLVSGPLSQYLGRRKTMLISNIPFIASWVILHYATNSAMMFIALSLTGLTGGLTEAPVLTYVAEVTQPHLRGMLAATSTMSVILGIFTQLLTGSLTDWRTACLINLTYPILCFVTLAIVPESPYWLAGKKKIGEAEKSLRWLRGWVPPSNVREELQLVIRATEHGPNDGDEKNNSQWNLSPFLRRTFAVPLMLVSLVFFLAAFGGSATLQTFAVSIFEKVEVPMNKYTATVILGVAELLGTATCVASIHFVGKRRLNWASISGTGLCFFGSAIYIYLLELKAIERAVYSWIPTTFLIGSAFISHMGIRQLAWILAGEVFPAKIRSSATGIAAAISYIFMSVINKIFLYMVDAMGLSGTFLFYAGMNLVGGVTLYLTLPETEGRTLKEIEEHFAGIQSLKHKPKKDGLGNKEKWATANPAMVLDDVESKL</sequence>
<evidence type="ECO:0000313" key="9">
    <source>
        <dbReference type="Proteomes" id="UP000694866"/>
    </source>
</evidence>
<keyword evidence="3 6" id="KW-1133">Transmembrane helix</keyword>
<evidence type="ECO:0000256" key="4">
    <source>
        <dbReference type="ARBA" id="ARBA00023136"/>
    </source>
</evidence>
<dbReference type="RefSeq" id="XP_011310467.1">
    <property type="nucleotide sequence ID" value="XM_011312165.1"/>
</dbReference>
<feature type="transmembrane region" description="Helical" evidence="6">
    <location>
        <begin position="111"/>
        <end position="128"/>
    </location>
</feature>
<evidence type="ECO:0000256" key="6">
    <source>
        <dbReference type="SAM" id="Phobius"/>
    </source>
</evidence>
<dbReference type="Pfam" id="PF00083">
    <property type="entry name" value="Sugar_tr"/>
    <property type="match status" value="1"/>
</dbReference>
<dbReference type="GO" id="GO:0022857">
    <property type="term" value="F:transmembrane transporter activity"/>
    <property type="evidence" value="ECO:0007669"/>
    <property type="project" value="InterPro"/>
</dbReference>
<dbReference type="EMBL" id="GBYB01000978">
    <property type="protein sequence ID" value="JAG70745.1"/>
    <property type="molecule type" value="Transcribed_RNA"/>
</dbReference>
<keyword evidence="4 6" id="KW-0472">Membrane</keyword>
<evidence type="ECO:0000256" key="1">
    <source>
        <dbReference type="ARBA" id="ARBA00004141"/>
    </source>
</evidence>
<dbReference type="PANTHER" id="PTHR48021:SF39">
    <property type="entry name" value="MAJOR FACILITATOR SUPERFAMILY (MFS) PROFILE DOMAIN-CONTAINING PROTEIN"/>
    <property type="match status" value="1"/>
</dbReference>
<dbReference type="GeneID" id="105270927"/>
<dbReference type="PANTHER" id="PTHR48021">
    <property type="match status" value="1"/>
</dbReference>
<accession>A0A0C9PJ36</accession>
<feature type="transmembrane region" description="Helical" evidence="6">
    <location>
        <begin position="167"/>
        <end position="185"/>
    </location>
</feature>
<feature type="transmembrane region" description="Helical" evidence="6">
    <location>
        <begin position="191"/>
        <end position="212"/>
    </location>
</feature>
<evidence type="ECO:0000259" key="7">
    <source>
        <dbReference type="PROSITE" id="PS50850"/>
    </source>
</evidence>
<gene>
    <name evidence="8" type="primary">Tret1_4</name>
    <name evidence="10" type="synonym">LOC105270927</name>
    <name evidence="8" type="ORF">g.8734</name>
</gene>
<dbReference type="SUPFAM" id="SSF103473">
    <property type="entry name" value="MFS general substrate transporter"/>
    <property type="match status" value="1"/>
</dbReference>
<evidence type="ECO:0000256" key="3">
    <source>
        <dbReference type="ARBA" id="ARBA00022989"/>
    </source>
</evidence>
<dbReference type="GO" id="GO:0016020">
    <property type="term" value="C:membrane"/>
    <property type="evidence" value="ECO:0007669"/>
    <property type="project" value="UniProtKB-SubCell"/>
</dbReference>
<reference evidence="8" key="1">
    <citation type="submission" date="2015-01" db="EMBL/GenBank/DDBJ databases">
        <title>Transcriptome Assembly of Fopius arisanus.</title>
        <authorList>
            <person name="Geib S."/>
        </authorList>
    </citation>
    <scope>NUCLEOTIDE SEQUENCE</scope>
</reference>
<name>A0A0C9PJ36_9HYME</name>
<dbReference type="OrthoDB" id="6133115at2759"/>
<dbReference type="InterPro" id="IPR020846">
    <property type="entry name" value="MFS_dom"/>
</dbReference>
<dbReference type="InterPro" id="IPR005828">
    <property type="entry name" value="MFS_sugar_transport-like"/>
</dbReference>
<dbReference type="AlphaFoldDB" id="A0A0C9PJ36"/>
<keyword evidence="9" id="KW-1185">Reference proteome</keyword>